<reference evidence="1" key="2">
    <citation type="submission" date="2020-09" db="EMBL/GenBank/DDBJ databases">
        <authorList>
            <person name="Sun Q."/>
            <person name="Ohkuma M."/>
        </authorList>
    </citation>
    <scope>NUCLEOTIDE SEQUENCE</scope>
    <source>
        <strain evidence="1">JCM 14371</strain>
    </source>
</reference>
<organism evidence="1 2">
    <name type="scientific">Deinococcus aquiradiocola</name>
    <dbReference type="NCBI Taxonomy" id="393059"/>
    <lineage>
        <taxon>Bacteria</taxon>
        <taxon>Thermotogati</taxon>
        <taxon>Deinococcota</taxon>
        <taxon>Deinococci</taxon>
        <taxon>Deinococcales</taxon>
        <taxon>Deinococcaceae</taxon>
        <taxon>Deinococcus</taxon>
    </lineage>
</organism>
<dbReference type="EMBL" id="BMOE01000001">
    <property type="protein sequence ID" value="GGJ65141.1"/>
    <property type="molecule type" value="Genomic_DNA"/>
</dbReference>
<dbReference type="RefSeq" id="WP_188960732.1">
    <property type="nucleotide sequence ID" value="NZ_BMOE01000001.1"/>
</dbReference>
<name>A0A917P790_9DEIO</name>
<protein>
    <submittedName>
        <fullName evidence="1">Uncharacterized protein</fullName>
    </submittedName>
</protein>
<accession>A0A917P790</accession>
<dbReference type="Proteomes" id="UP000635726">
    <property type="component" value="Unassembled WGS sequence"/>
</dbReference>
<evidence type="ECO:0000313" key="2">
    <source>
        <dbReference type="Proteomes" id="UP000635726"/>
    </source>
</evidence>
<reference evidence="1" key="1">
    <citation type="journal article" date="2014" name="Int. J. Syst. Evol. Microbiol.">
        <title>Complete genome sequence of Corynebacterium casei LMG S-19264T (=DSM 44701T), isolated from a smear-ripened cheese.</title>
        <authorList>
            <consortium name="US DOE Joint Genome Institute (JGI-PGF)"/>
            <person name="Walter F."/>
            <person name="Albersmeier A."/>
            <person name="Kalinowski J."/>
            <person name="Ruckert C."/>
        </authorList>
    </citation>
    <scope>NUCLEOTIDE SEQUENCE</scope>
    <source>
        <strain evidence="1">JCM 14371</strain>
    </source>
</reference>
<dbReference type="AlphaFoldDB" id="A0A917P790"/>
<sequence>MPALRDTIAALFGRAATAPADATVTRGLHLRARVVDGQRQLLLSRRDARPSDAEVRTCAQHGDFTTYEVTGGPRWQLITDLGHAAPPAPVAPTPGRTCGTCAHATPTPYPNEVECTLGWDRHDGTLRPTLTGTPAWVPVPQGHGGLPLPVLHPAHRCTAVIGGNRPGWTARP</sequence>
<keyword evidence="2" id="KW-1185">Reference proteome</keyword>
<gene>
    <name evidence="1" type="ORF">GCM10008939_06300</name>
</gene>
<proteinExistence type="predicted"/>
<comment type="caution">
    <text evidence="1">The sequence shown here is derived from an EMBL/GenBank/DDBJ whole genome shotgun (WGS) entry which is preliminary data.</text>
</comment>
<evidence type="ECO:0000313" key="1">
    <source>
        <dbReference type="EMBL" id="GGJ65141.1"/>
    </source>
</evidence>